<dbReference type="InParanoid" id="G2YNE0"/>
<organism evidence="1 2">
    <name type="scientific">Botryotinia fuckeliana (strain T4)</name>
    <name type="common">Noble rot fungus</name>
    <name type="synonym">Botrytis cinerea</name>
    <dbReference type="NCBI Taxonomy" id="999810"/>
    <lineage>
        <taxon>Eukaryota</taxon>
        <taxon>Fungi</taxon>
        <taxon>Dikarya</taxon>
        <taxon>Ascomycota</taxon>
        <taxon>Pezizomycotina</taxon>
        <taxon>Leotiomycetes</taxon>
        <taxon>Helotiales</taxon>
        <taxon>Sclerotiniaceae</taxon>
        <taxon>Botrytis</taxon>
    </lineage>
</organism>
<dbReference type="AlphaFoldDB" id="G2YNE0"/>
<name>G2YNE0_BOTF4</name>
<gene>
    <name evidence="1" type="ORF">BofuT4_uP121570.1</name>
</gene>
<dbReference type="HOGENOM" id="CLU_2941476_0_0_1"/>
<sequence length="60" mass="6703">MNNSAQQIRGSVRSLLIRVSKQTALKSYRGSVLSDLDIQLRTRVGGRGLNVDGFINQYHN</sequence>
<reference evidence="2" key="1">
    <citation type="journal article" date="2011" name="PLoS Genet.">
        <title>Genomic analysis of the necrotrophic fungal pathogens Sclerotinia sclerotiorum and Botrytis cinerea.</title>
        <authorList>
            <person name="Amselem J."/>
            <person name="Cuomo C.A."/>
            <person name="van Kan J.A."/>
            <person name="Viaud M."/>
            <person name="Benito E.P."/>
            <person name="Couloux A."/>
            <person name="Coutinho P.M."/>
            <person name="de Vries R.P."/>
            <person name="Dyer P.S."/>
            <person name="Fillinger S."/>
            <person name="Fournier E."/>
            <person name="Gout L."/>
            <person name="Hahn M."/>
            <person name="Kohn L."/>
            <person name="Lapalu N."/>
            <person name="Plummer K.M."/>
            <person name="Pradier J.M."/>
            <person name="Quevillon E."/>
            <person name="Sharon A."/>
            <person name="Simon A."/>
            <person name="ten Have A."/>
            <person name="Tudzynski B."/>
            <person name="Tudzynski P."/>
            <person name="Wincker P."/>
            <person name="Andrew M."/>
            <person name="Anthouard V."/>
            <person name="Beever R.E."/>
            <person name="Beffa R."/>
            <person name="Benoit I."/>
            <person name="Bouzid O."/>
            <person name="Brault B."/>
            <person name="Chen Z."/>
            <person name="Choquer M."/>
            <person name="Collemare J."/>
            <person name="Cotton P."/>
            <person name="Danchin E.G."/>
            <person name="Da Silva C."/>
            <person name="Gautier A."/>
            <person name="Giraud C."/>
            <person name="Giraud T."/>
            <person name="Gonzalez C."/>
            <person name="Grossetete S."/>
            <person name="Guldener U."/>
            <person name="Henrissat B."/>
            <person name="Howlett B.J."/>
            <person name="Kodira C."/>
            <person name="Kretschmer M."/>
            <person name="Lappartient A."/>
            <person name="Leroch M."/>
            <person name="Levis C."/>
            <person name="Mauceli E."/>
            <person name="Neuveglise C."/>
            <person name="Oeser B."/>
            <person name="Pearson M."/>
            <person name="Poulain J."/>
            <person name="Poussereau N."/>
            <person name="Quesneville H."/>
            <person name="Rascle C."/>
            <person name="Schumacher J."/>
            <person name="Segurens B."/>
            <person name="Sexton A."/>
            <person name="Silva E."/>
            <person name="Sirven C."/>
            <person name="Soanes D.M."/>
            <person name="Talbot N.J."/>
            <person name="Templeton M."/>
            <person name="Yandava C."/>
            <person name="Yarden O."/>
            <person name="Zeng Q."/>
            <person name="Rollins J.A."/>
            <person name="Lebrun M.H."/>
            <person name="Dickman M."/>
        </authorList>
    </citation>
    <scope>NUCLEOTIDE SEQUENCE [LARGE SCALE GENOMIC DNA]</scope>
    <source>
        <strain evidence="2">T4</strain>
    </source>
</reference>
<evidence type="ECO:0000313" key="1">
    <source>
        <dbReference type="EMBL" id="CCD53138.1"/>
    </source>
</evidence>
<protein>
    <submittedName>
        <fullName evidence="1">Uncharacterized protein</fullName>
    </submittedName>
</protein>
<proteinExistence type="predicted"/>
<evidence type="ECO:0000313" key="2">
    <source>
        <dbReference type="Proteomes" id="UP000008177"/>
    </source>
</evidence>
<dbReference type="EMBL" id="FQ790346">
    <property type="protein sequence ID" value="CCD53138.1"/>
    <property type="molecule type" value="Genomic_DNA"/>
</dbReference>
<dbReference type="Proteomes" id="UP000008177">
    <property type="component" value="Unplaced contigs"/>
</dbReference>
<accession>G2YNE0</accession>